<reference evidence="1" key="1">
    <citation type="submission" date="2019-08" db="EMBL/GenBank/DDBJ databases">
        <authorList>
            <person name="Kucharzyk K."/>
            <person name="Murdoch R.W."/>
            <person name="Higgins S."/>
            <person name="Loffler F."/>
        </authorList>
    </citation>
    <scope>NUCLEOTIDE SEQUENCE</scope>
</reference>
<organism evidence="1">
    <name type="scientific">bioreactor metagenome</name>
    <dbReference type="NCBI Taxonomy" id="1076179"/>
    <lineage>
        <taxon>unclassified sequences</taxon>
        <taxon>metagenomes</taxon>
        <taxon>ecological metagenomes</taxon>
    </lineage>
</organism>
<protein>
    <submittedName>
        <fullName evidence="1">Uncharacterized protein</fullName>
    </submittedName>
</protein>
<gene>
    <name evidence="1" type="ORF">SDC9_156115</name>
</gene>
<proteinExistence type="predicted"/>
<name>A0A645F5X2_9ZZZZ</name>
<sequence>MAFTALTVDSPGKNPKLAASLFSMVNSSSESWESKPLISCSRLPYISSIEFRTLRMWSSKVSASRVRICTWANGGIAPPELRRVSMERKLAIKLADCIRICESTLLVFNFQRLRMSSAFFSRRPSKAYLRCRRAESRLSKFSTLPVRSVNSSIVDFNEASSCKVLILKRNSSRFLRASSAGLVALVMVCFSSLKNQ</sequence>
<dbReference type="AlphaFoldDB" id="A0A645F5X2"/>
<comment type="caution">
    <text evidence="1">The sequence shown here is derived from an EMBL/GenBank/DDBJ whole genome shotgun (WGS) entry which is preliminary data.</text>
</comment>
<dbReference type="EMBL" id="VSSQ01054919">
    <property type="protein sequence ID" value="MPN08829.1"/>
    <property type="molecule type" value="Genomic_DNA"/>
</dbReference>
<evidence type="ECO:0000313" key="1">
    <source>
        <dbReference type="EMBL" id="MPN08829.1"/>
    </source>
</evidence>
<accession>A0A645F5X2</accession>